<accession>A0A5B7J9R8</accession>
<comment type="caution">
    <text evidence="1">The sequence shown here is derived from an EMBL/GenBank/DDBJ whole genome shotgun (WGS) entry which is preliminary data.</text>
</comment>
<dbReference type="Proteomes" id="UP000324222">
    <property type="component" value="Unassembled WGS sequence"/>
</dbReference>
<dbReference type="AlphaFoldDB" id="A0A5B7J9R8"/>
<protein>
    <submittedName>
        <fullName evidence="1">Uncharacterized protein</fullName>
    </submittedName>
</protein>
<gene>
    <name evidence="1" type="ORF">E2C01_084612</name>
</gene>
<proteinExistence type="predicted"/>
<reference evidence="1 2" key="1">
    <citation type="submission" date="2019-05" db="EMBL/GenBank/DDBJ databases">
        <title>Another draft genome of Portunus trituberculatus and its Hox gene families provides insights of decapod evolution.</title>
        <authorList>
            <person name="Jeong J.-H."/>
            <person name="Song I."/>
            <person name="Kim S."/>
            <person name="Choi T."/>
            <person name="Kim D."/>
            <person name="Ryu S."/>
            <person name="Kim W."/>
        </authorList>
    </citation>
    <scope>NUCLEOTIDE SEQUENCE [LARGE SCALE GENOMIC DNA]</scope>
    <source>
        <tissue evidence="1">Muscle</tissue>
    </source>
</reference>
<dbReference type="EMBL" id="VSRR010081742">
    <property type="protein sequence ID" value="MPC89658.1"/>
    <property type="molecule type" value="Genomic_DNA"/>
</dbReference>
<evidence type="ECO:0000313" key="1">
    <source>
        <dbReference type="EMBL" id="MPC89658.1"/>
    </source>
</evidence>
<keyword evidence="2" id="KW-1185">Reference proteome</keyword>
<organism evidence="1 2">
    <name type="scientific">Portunus trituberculatus</name>
    <name type="common">Swimming crab</name>
    <name type="synonym">Neptunus trituberculatus</name>
    <dbReference type="NCBI Taxonomy" id="210409"/>
    <lineage>
        <taxon>Eukaryota</taxon>
        <taxon>Metazoa</taxon>
        <taxon>Ecdysozoa</taxon>
        <taxon>Arthropoda</taxon>
        <taxon>Crustacea</taxon>
        <taxon>Multicrustacea</taxon>
        <taxon>Malacostraca</taxon>
        <taxon>Eumalacostraca</taxon>
        <taxon>Eucarida</taxon>
        <taxon>Decapoda</taxon>
        <taxon>Pleocyemata</taxon>
        <taxon>Brachyura</taxon>
        <taxon>Eubrachyura</taxon>
        <taxon>Portunoidea</taxon>
        <taxon>Portunidae</taxon>
        <taxon>Portuninae</taxon>
        <taxon>Portunus</taxon>
    </lineage>
</organism>
<sequence>MSRKGMGPSTLFSTVKMNANATTAEDNDIVLFYRAFYSSAHKEELIMKRIIKNNVKPTDPCRKVKLQI</sequence>
<evidence type="ECO:0000313" key="2">
    <source>
        <dbReference type="Proteomes" id="UP000324222"/>
    </source>
</evidence>
<name>A0A5B7J9R8_PORTR</name>